<protein>
    <recommendedName>
        <fullName evidence="3">Winged helix-turn-helix domain-containing protein</fullName>
    </recommendedName>
</protein>
<dbReference type="AlphaFoldDB" id="W4M677"/>
<evidence type="ECO:0000313" key="2">
    <source>
        <dbReference type="Proteomes" id="UP000019140"/>
    </source>
</evidence>
<dbReference type="HOGENOM" id="CLU_043035_2_0_7"/>
<comment type="caution">
    <text evidence="1">The sequence shown here is derived from an EMBL/GenBank/DDBJ whole genome shotgun (WGS) entry which is preliminary data.</text>
</comment>
<sequence>MLRITNTQARKLFLYLQGLSDAPNKRLTRRNLYDLIVRMGFVQVDSIRTVERAHHLTLMSRNTRYRPEMLQALLEEEGHLFENWTHDAAIIPTQWYPYWQPRFAQVRQSIAQSRHWMGRLGTDAQQVLDRVRQRIRNHGPVMARELTETRAPGVGVWWGWGPSKTALEYLWRTGELAICGRVNFQKVYDLSERVIPETYHGQIPSEAEYIDWACQTAFDRLGCATPSELAAFWGNFDLADANAWCERQAGKTIREVLVESADGSAPRQSYARHDIDILLRELPVPTPRVRFLSPFDPVIRDRKRALRLFNFDYRFEAFVPAPQRQYGYYVLPILERDRFIGRIDLKCDRKTKTLVVNGLWFEPGVRQSKTRHEQIAKELERYRVFVDANSIIHH</sequence>
<keyword evidence="2" id="KW-1185">Reference proteome</keyword>
<dbReference type="PANTHER" id="PTHR30528">
    <property type="entry name" value="CYTOPLASMIC PROTEIN"/>
    <property type="match status" value="1"/>
</dbReference>
<proteinExistence type="predicted"/>
<dbReference type="Pfam" id="PF06224">
    <property type="entry name" value="AlkZ-like"/>
    <property type="match status" value="1"/>
</dbReference>
<dbReference type="EMBL" id="AZHX01001031">
    <property type="protein sequence ID" value="ETX05147.1"/>
    <property type="molecule type" value="Genomic_DNA"/>
</dbReference>
<name>W4M677_9BACT</name>
<dbReference type="PATRIC" id="fig|1429439.4.peg.4189"/>
<evidence type="ECO:0000313" key="1">
    <source>
        <dbReference type="EMBL" id="ETX05147.1"/>
    </source>
</evidence>
<gene>
    <name evidence="1" type="ORF">ETSY2_24685</name>
</gene>
<evidence type="ECO:0008006" key="3">
    <source>
        <dbReference type="Google" id="ProtNLM"/>
    </source>
</evidence>
<dbReference type="Proteomes" id="UP000019140">
    <property type="component" value="Unassembled WGS sequence"/>
</dbReference>
<dbReference type="PANTHER" id="PTHR30528:SF0">
    <property type="entry name" value="CYTOPLASMIC PROTEIN"/>
    <property type="match status" value="1"/>
</dbReference>
<accession>W4M677</accession>
<organism evidence="1 2">
    <name type="scientific">Candidatus Entotheonella gemina</name>
    <dbReference type="NCBI Taxonomy" id="1429439"/>
    <lineage>
        <taxon>Bacteria</taxon>
        <taxon>Pseudomonadati</taxon>
        <taxon>Nitrospinota/Tectimicrobiota group</taxon>
        <taxon>Candidatus Tectimicrobiota</taxon>
        <taxon>Candidatus Entotheonellia</taxon>
        <taxon>Candidatus Entotheonellales</taxon>
        <taxon>Candidatus Entotheonellaceae</taxon>
        <taxon>Candidatus Entotheonella</taxon>
    </lineage>
</organism>
<dbReference type="InterPro" id="IPR009351">
    <property type="entry name" value="AlkZ-like"/>
</dbReference>
<reference evidence="1 2" key="1">
    <citation type="journal article" date="2014" name="Nature">
        <title>An environmental bacterial taxon with a large and distinct metabolic repertoire.</title>
        <authorList>
            <person name="Wilson M.C."/>
            <person name="Mori T."/>
            <person name="Ruckert C."/>
            <person name="Uria A.R."/>
            <person name="Helf M.J."/>
            <person name="Takada K."/>
            <person name="Gernert C."/>
            <person name="Steffens U.A."/>
            <person name="Heycke N."/>
            <person name="Schmitt S."/>
            <person name="Rinke C."/>
            <person name="Helfrich E.J."/>
            <person name="Brachmann A.O."/>
            <person name="Gurgui C."/>
            <person name="Wakimoto T."/>
            <person name="Kracht M."/>
            <person name="Crusemann M."/>
            <person name="Hentschel U."/>
            <person name="Abe I."/>
            <person name="Matsunaga S."/>
            <person name="Kalinowski J."/>
            <person name="Takeyama H."/>
            <person name="Piel J."/>
        </authorList>
    </citation>
    <scope>NUCLEOTIDE SEQUENCE [LARGE SCALE GENOMIC DNA]</scope>
    <source>
        <strain evidence="2">TSY2</strain>
    </source>
</reference>